<proteinExistence type="predicted"/>
<keyword evidence="2" id="KW-1185">Reference proteome</keyword>
<dbReference type="AlphaFoldDB" id="A0A2A2JW43"/>
<accession>A0A2A2JW43</accession>
<dbReference type="EMBL" id="LIAE01010187">
    <property type="protein sequence ID" value="PAV65883.1"/>
    <property type="molecule type" value="Genomic_DNA"/>
</dbReference>
<organism evidence="1 2">
    <name type="scientific">Diploscapter pachys</name>
    <dbReference type="NCBI Taxonomy" id="2018661"/>
    <lineage>
        <taxon>Eukaryota</taxon>
        <taxon>Metazoa</taxon>
        <taxon>Ecdysozoa</taxon>
        <taxon>Nematoda</taxon>
        <taxon>Chromadorea</taxon>
        <taxon>Rhabditida</taxon>
        <taxon>Rhabditina</taxon>
        <taxon>Rhabditomorpha</taxon>
        <taxon>Rhabditoidea</taxon>
        <taxon>Rhabditidae</taxon>
        <taxon>Diploscapter</taxon>
    </lineage>
</organism>
<dbReference type="Proteomes" id="UP000218231">
    <property type="component" value="Unassembled WGS sequence"/>
</dbReference>
<protein>
    <submittedName>
        <fullName evidence="1">Uncharacterized protein</fullName>
    </submittedName>
</protein>
<sequence>MTAEGESVITEEQYLSGAPNVAVFHHSRLEVKEGFKSHKLSILYQHLSEDTRARILTAVSTETSKIQTQKDMQEFLETINDFFVNKRYHFEEFITDIESDKKYIYTLVPVLNGVKSALADT</sequence>
<name>A0A2A2JW43_9BILA</name>
<evidence type="ECO:0000313" key="2">
    <source>
        <dbReference type="Proteomes" id="UP000218231"/>
    </source>
</evidence>
<comment type="caution">
    <text evidence="1">The sequence shown here is derived from an EMBL/GenBank/DDBJ whole genome shotgun (WGS) entry which is preliminary data.</text>
</comment>
<gene>
    <name evidence="1" type="ORF">WR25_15560</name>
</gene>
<reference evidence="1 2" key="1">
    <citation type="journal article" date="2017" name="Curr. Biol.">
        <title>Genome architecture and evolution of a unichromosomal asexual nematode.</title>
        <authorList>
            <person name="Fradin H."/>
            <person name="Zegar C."/>
            <person name="Gutwein M."/>
            <person name="Lucas J."/>
            <person name="Kovtun M."/>
            <person name="Corcoran D."/>
            <person name="Baugh L.R."/>
            <person name="Kiontke K."/>
            <person name="Gunsalus K."/>
            <person name="Fitch D.H."/>
            <person name="Piano F."/>
        </authorList>
    </citation>
    <scope>NUCLEOTIDE SEQUENCE [LARGE SCALE GENOMIC DNA]</scope>
    <source>
        <strain evidence="1">PF1309</strain>
    </source>
</reference>
<evidence type="ECO:0000313" key="1">
    <source>
        <dbReference type="EMBL" id="PAV65883.1"/>
    </source>
</evidence>